<dbReference type="InterPro" id="IPR005312">
    <property type="entry name" value="DUF1759"/>
</dbReference>
<feature type="region of interest" description="Disordered" evidence="1">
    <location>
        <begin position="147"/>
        <end position="173"/>
    </location>
</feature>
<protein>
    <submittedName>
        <fullName evidence="3">Uncharacterized protein LOC122133673</fullName>
    </submittedName>
</protein>
<dbReference type="PANTHER" id="PTHR47331">
    <property type="entry name" value="PHD-TYPE DOMAIN-CONTAINING PROTEIN"/>
    <property type="match status" value="1"/>
</dbReference>
<dbReference type="RefSeq" id="XP_042566272.1">
    <property type="nucleotide sequence ID" value="XM_042710338.1"/>
</dbReference>
<dbReference type="AlphaFoldDB" id="A0A8M1KQW4"/>
<keyword evidence="2" id="KW-1185">Reference proteome</keyword>
<evidence type="ECO:0000313" key="2">
    <source>
        <dbReference type="Proteomes" id="UP000515152"/>
    </source>
</evidence>
<gene>
    <name evidence="3" type="primary">LOC122133673</name>
</gene>
<accession>A0A8M1KQW4</accession>
<dbReference type="KEGG" id="char:122133673"/>
<dbReference type="GeneID" id="122133673"/>
<evidence type="ECO:0000313" key="3">
    <source>
        <dbReference type="RefSeq" id="XP_042566272.1"/>
    </source>
</evidence>
<dbReference type="OrthoDB" id="8046937at2759"/>
<name>A0A8M1KQW4_CLUHA</name>
<proteinExistence type="predicted"/>
<reference evidence="3" key="1">
    <citation type="submission" date="2025-08" db="UniProtKB">
        <authorList>
            <consortium name="RefSeq"/>
        </authorList>
    </citation>
    <scope>IDENTIFICATION</scope>
</reference>
<dbReference type="PANTHER" id="PTHR47331:SF3">
    <property type="match status" value="1"/>
</dbReference>
<sequence length="407" mass="46349">MTLLGFPPKIFTQAGHRNVGLTHGELETKELFNGGAEAAQATADASQAHLEKRLDYSLHLHDRTAPAVRTKTGANVQFPLPNLGTDRQDSKPIFLPRISSDIRPQQLHLSSHSFPSARYASSHSHLSAQHSSHSYSSAIPPVISQSYASSDQATRSTVTHQQIPSSTSSPQDNHVIKVLENQSELTRMLMKQQLLTTLPQGNIPLFDGQVLEYKSFIHSFENMIEQKTDNNRDRLQFLIQYTKGQAQRLVKSCEYMSPDRGYQNAKQLLKENFGNEYKISCAYLEKVQSWTQMKSEDSKMLQDYAMFLRSCCNAMEEMDYMQELDTISSMRSIALKLPFKLKEKWRNKAYELQERHQRRVRILDLVSFIEKQARIAADPVFGDLQDQSTSRAKVRAPTLSQPSVIWQ</sequence>
<evidence type="ECO:0000256" key="1">
    <source>
        <dbReference type="SAM" id="MobiDB-lite"/>
    </source>
</evidence>
<dbReference type="Pfam" id="PF03564">
    <property type="entry name" value="DUF1759"/>
    <property type="match status" value="1"/>
</dbReference>
<feature type="compositionally biased region" description="Polar residues" evidence="1">
    <location>
        <begin position="147"/>
        <end position="172"/>
    </location>
</feature>
<dbReference type="Proteomes" id="UP000515152">
    <property type="component" value="Chromosome 17"/>
</dbReference>
<organism evidence="2 3">
    <name type="scientific">Clupea harengus</name>
    <name type="common">Atlantic herring</name>
    <dbReference type="NCBI Taxonomy" id="7950"/>
    <lineage>
        <taxon>Eukaryota</taxon>
        <taxon>Metazoa</taxon>
        <taxon>Chordata</taxon>
        <taxon>Craniata</taxon>
        <taxon>Vertebrata</taxon>
        <taxon>Euteleostomi</taxon>
        <taxon>Actinopterygii</taxon>
        <taxon>Neopterygii</taxon>
        <taxon>Teleostei</taxon>
        <taxon>Clupei</taxon>
        <taxon>Clupeiformes</taxon>
        <taxon>Clupeoidei</taxon>
        <taxon>Clupeidae</taxon>
        <taxon>Clupea</taxon>
    </lineage>
</organism>